<keyword evidence="2" id="KW-1185">Reference proteome</keyword>
<proteinExistence type="predicted"/>
<dbReference type="OrthoDB" id="9949261at2"/>
<accession>V8QS40</accession>
<dbReference type="STRING" id="1424334.W822_16600"/>
<dbReference type="RefSeq" id="WP_024006262.1">
    <property type="nucleotide sequence ID" value="NZ_KI650980.1"/>
</dbReference>
<dbReference type="HOGENOM" id="CLU_2821471_0_0_4"/>
<dbReference type="Proteomes" id="UP000018733">
    <property type="component" value="Unassembled WGS sequence"/>
</dbReference>
<evidence type="ECO:0000313" key="2">
    <source>
        <dbReference type="Proteomes" id="UP000018733"/>
    </source>
</evidence>
<protein>
    <submittedName>
        <fullName evidence="1">Uncharacterized protein</fullName>
    </submittedName>
</protein>
<dbReference type="EMBL" id="AYXT01000010">
    <property type="protein sequence ID" value="ETF02452.1"/>
    <property type="molecule type" value="Genomic_DNA"/>
</dbReference>
<name>V8QS40_9BURK</name>
<comment type="caution">
    <text evidence="1">The sequence shown here is derived from an EMBL/GenBank/DDBJ whole genome shotgun (WGS) entry which is preliminary data.</text>
</comment>
<evidence type="ECO:0000313" key="1">
    <source>
        <dbReference type="EMBL" id="ETF02452.1"/>
    </source>
</evidence>
<dbReference type="AlphaFoldDB" id="V8QS40"/>
<gene>
    <name evidence="1" type="ORF">W822_16600</name>
</gene>
<organism evidence="1 2">
    <name type="scientific">Advenella kashmirensis W13003</name>
    <dbReference type="NCBI Taxonomy" id="1424334"/>
    <lineage>
        <taxon>Bacteria</taxon>
        <taxon>Pseudomonadati</taxon>
        <taxon>Pseudomonadota</taxon>
        <taxon>Betaproteobacteria</taxon>
        <taxon>Burkholderiales</taxon>
        <taxon>Alcaligenaceae</taxon>
    </lineage>
</organism>
<sequence length="66" mass="6987">MEIQAASKFFGRSLSSPGKAAPFVIVNPNGSVSMNLDNAETRRKFVDGIEAIKALQAAHPLKSSGK</sequence>
<dbReference type="PATRIC" id="fig|1424334.3.peg.3335"/>
<reference evidence="1 2" key="1">
    <citation type="journal article" date="2014" name="Genome Announc.">
        <title>Draft Genome Sequence of Advenella kashmirensis Strain W13003, a Polycyclic Aromatic Hydrocarbon-Degrading Bacterium.</title>
        <authorList>
            <person name="Wang X."/>
            <person name="Jin D."/>
            <person name="Zhou L."/>
            <person name="Wu L."/>
            <person name="An W."/>
            <person name="Zhao L."/>
        </authorList>
    </citation>
    <scope>NUCLEOTIDE SEQUENCE [LARGE SCALE GENOMIC DNA]</scope>
    <source>
        <strain evidence="1 2">W13003</strain>
    </source>
</reference>